<reference evidence="10 11" key="2">
    <citation type="journal article" date="2021" name="Int. J. Syst. Evol. Microbiol.">
        <title>Isolation and Polyphasic Characterization of Desulfuromonas versatilis sp. Nov., an Electrogenic Bacteria Capable of Versatile Metabolism Isolated from a Graphene Oxide-Reducing Enrichment Culture.</title>
        <authorList>
            <person name="Xie L."/>
            <person name="Yoshida N."/>
            <person name="Ishii S."/>
            <person name="Meng L."/>
        </authorList>
    </citation>
    <scope>NUCLEOTIDE SEQUENCE [LARGE SCALE GENOMIC DNA]</scope>
    <source>
        <strain evidence="10 11">NIT-T3</strain>
    </source>
</reference>
<keyword evidence="11" id="KW-1185">Reference proteome</keyword>
<feature type="domain" description="SH3b" evidence="9">
    <location>
        <begin position="23"/>
        <end position="87"/>
    </location>
</feature>
<feature type="transmembrane region" description="Helical" evidence="7">
    <location>
        <begin position="195"/>
        <end position="213"/>
    </location>
</feature>
<proteinExistence type="predicted"/>
<evidence type="ECO:0000259" key="9">
    <source>
        <dbReference type="PROSITE" id="PS51781"/>
    </source>
</evidence>
<feature type="chain" id="PRO_5047513786" description="SH3b domain-containing protein" evidence="8">
    <location>
        <begin position="24"/>
        <end position="227"/>
    </location>
</feature>
<keyword evidence="5 7" id="KW-0472">Membrane</keyword>
<keyword evidence="2 7" id="KW-0812">Transmembrane</keyword>
<dbReference type="InterPro" id="IPR003646">
    <property type="entry name" value="SH3-like_bac-type"/>
</dbReference>
<keyword evidence="4 7" id="KW-1133">Transmembrane helix</keyword>
<sequence>MRLKTLLSVLLALQLLSAGAALAATRYVSDELTITLRRGKGNDFKILKMLKVGTPLEVLDDDGQWAQVREPGGTTGYVLTQFLTGEPPKAMVAANLEKDNARLAEELKQVKESYKDVDTLVNRFKSQIGELETGKGQAEKGLEEYRGKYEKLREEARNVVKLQDERDQLANENQQLTTEVNALRAERNSVLRTAMIKWFLAGGGVLFFGWMVGSISRKKAKRSSLGW</sequence>
<reference evidence="10 11" key="1">
    <citation type="journal article" date="2016" name="C (Basel)">
        <title>Selective Growth of and Electricity Production by Marine Exoelectrogenic Bacteria in Self-Aggregated Hydrogel of Microbially Reduced Graphene Oxide.</title>
        <authorList>
            <person name="Yoshida N."/>
            <person name="Goto Y."/>
            <person name="Miyata Y."/>
        </authorList>
    </citation>
    <scope>NUCLEOTIDE SEQUENCE [LARGE SCALE GENOMIC DNA]</scope>
    <source>
        <strain evidence="10 11">NIT-T3</strain>
    </source>
</reference>
<organism evidence="10 11">
    <name type="scientific">Desulfuromonas versatilis</name>
    <dbReference type="NCBI Taxonomy" id="2802975"/>
    <lineage>
        <taxon>Bacteria</taxon>
        <taxon>Pseudomonadati</taxon>
        <taxon>Thermodesulfobacteriota</taxon>
        <taxon>Desulfuromonadia</taxon>
        <taxon>Desulfuromonadales</taxon>
        <taxon>Desulfuromonadaceae</taxon>
        <taxon>Desulfuromonas</taxon>
    </lineage>
</organism>
<dbReference type="PROSITE" id="PS51781">
    <property type="entry name" value="SH3B"/>
    <property type="match status" value="1"/>
</dbReference>
<dbReference type="NCBIfam" id="TIGR04211">
    <property type="entry name" value="SH3_and_anchor"/>
    <property type="match status" value="1"/>
</dbReference>
<evidence type="ECO:0000313" key="11">
    <source>
        <dbReference type="Proteomes" id="UP001319827"/>
    </source>
</evidence>
<feature type="signal peptide" evidence="8">
    <location>
        <begin position="1"/>
        <end position="23"/>
    </location>
</feature>
<evidence type="ECO:0000256" key="4">
    <source>
        <dbReference type="ARBA" id="ARBA00022989"/>
    </source>
</evidence>
<dbReference type="InterPro" id="IPR016476">
    <property type="entry name" value="SH3_dom_pro"/>
</dbReference>
<dbReference type="EMBL" id="AP024355">
    <property type="protein sequence ID" value="BCR06134.1"/>
    <property type="molecule type" value="Genomic_DNA"/>
</dbReference>
<evidence type="ECO:0000256" key="3">
    <source>
        <dbReference type="ARBA" id="ARBA00022729"/>
    </source>
</evidence>
<evidence type="ECO:0000256" key="1">
    <source>
        <dbReference type="ARBA" id="ARBA00004167"/>
    </source>
</evidence>
<accession>A0ABN6E1I5</accession>
<protein>
    <recommendedName>
        <fullName evidence="9">SH3b domain-containing protein</fullName>
    </recommendedName>
</protein>
<dbReference type="InterPro" id="IPR027267">
    <property type="entry name" value="AH/BAR_dom_sf"/>
</dbReference>
<feature type="coiled-coil region" evidence="6">
    <location>
        <begin position="93"/>
        <end position="193"/>
    </location>
</feature>
<dbReference type="Proteomes" id="UP001319827">
    <property type="component" value="Chromosome"/>
</dbReference>
<name>A0ABN6E1I5_9BACT</name>
<keyword evidence="6" id="KW-0175">Coiled coil</keyword>
<dbReference type="Gene3D" id="1.20.1270.60">
    <property type="entry name" value="Arfaptin homology (AH) domain/BAR domain"/>
    <property type="match status" value="1"/>
</dbReference>
<dbReference type="SMART" id="SM00287">
    <property type="entry name" value="SH3b"/>
    <property type="match status" value="1"/>
</dbReference>
<evidence type="ECO:0000313" key="10">
    <source>
        <dbReference type="EMBL" id="BCR06134.1"/>
    </source>
</evidence>
<evidence type="ECO:0000256" key="7">
    <source>
        <dbReference type="SAM" id="Phobius"/>
    </source>
</evidence>
<evidence type="ECO:0000256" key="8">
    <source>
        <dbReference type="SAM" id="SignalP"/>
    </source>
</evidence>
<evidence type="ECO:0000256" key="5">
    <source>
        <dbReference type="ARBA" id="ARBA00023136"/>
    </source>
</evidence>
<evidence type="ECO:0000256" key="2">
    <source>
        <dbReference type="ARBA" id="ARBA00022692"/>
    </source>
</evidence>
<keyword evidence="3 8" id="KW-0732">Signal</keyword>
<dbReference type="Pfam" id="PF08239">
    <property type="entry name" value="SH3_3"/>
    <property type="match status" value="1"/>
</dbReference>
<gene>
    <name evidence="10" type="ORF">DESUT3_32030</name>
</gene>
<dbReference type="Gene3D" id="2.30.30.40">
    <property type="entry name" value="SH3 Domains"/>
    <property type="match status" value="1"/>
</dbReference>
<evidence type="ECO:0000256" key="6">
    <source>
        <dbReference type="SAM" id="Coils"/>
    </source>
</evidence>
<comment type="subcellular location">
    <subcellularLocation>
        <location evidence="1">Membrane</location>
        <topology evidence="1">Single-pass membrane protein</topology>
    </subcellularLocation>
</comment>
<dbReference type="RefSeq" id="WP_221249512.1">
    <property type="nucleotide sequence ID" value="NZ_AP024355.1"/>
</dbReference>